<protein>
    <submittedName>
        <fullName evidence="1">Uncharacterized protein</fullName>
    </submittedName>
</protein>
<dbReference type="AlphaFoldDB" id="A0AAN7QYR7"/>
<keyword evidence="2" id="KW-1185">Reference proteome</keyword>
<gene>
    <name evidence="1" type="ORF">SAY87_016154</name>
</gene>
<accession>A0AAN7QYR7</accession>
<reference evidence="1 2" key="1">
    <citation type="journal article" date="2023" name="Hortic Res">
        <title>Pangenome of water caltrop reveals structural variations and asymmetric subgenome divergence after allopolyploidization.</title>
        <authorList>
            <person name="Zhang X."/>
            <person name="Chen Y."/>
            <person name="Wang L."/>
            <person name="Yuan Y."/>
            <person name="Fang M."/>
            <person name="Shi L."/>
            <person name="Lu R."/>
            <person name="Comes H.P."/>
            <person name="Ma Y."/>
            <person name="Chen Y."/>
            <person name="Huang G."/>
            <person name="Zhou Y."/>
            <person name="Zheng Z."/>
            <person name="Qiu Y."/>
        </authorList>
    </citation>
    <scope>NUCLEOTIDE SEQUENCE [LARGE SCALE GENOMIC DNA]</scope>
    <source>
        <tissue evidence="1">Roots</tissue>
    </source>
</reference>
<proteinExistence type="predicted"/>
<organism evidence="1 2">
    <name type="scientific">Trapa incisa</name>
    <dbReference type="NCBI Taxonomy" id="236973"/>
    <lineage>
        <taxon>Eukaryota</taxon>
        <taxon>Viridiplantae</taxon>
        <taxon>Streptophyta</taxon>
        <taxon>Embryophyta</taxon>
        <taxon>Tracheophyta</taxon>
        <taxon>Spermatophyta</taxon>
        <taxon>Magnoliopsida</taxon>
        <taxon>eudicotyledons</taxon>
        <taxon>Gunneridae</taxon>
        <taxon>Pentapetalae</taxon>
        <taxon>rosids</taxon>
        <taxon>malvids</taxon>
        <taxon>Myrtales</taxon>
        <taxon>Lythraceae</taxon>
        <taxon>Trapa</taxon>
    </lineage>
</organism>
<evidence type="ECO:0000313" key="1">
    <source>
        <dbReference type="EMBL" id="KAK4780048.1"/>
    </source>
</evidence>
<sequence>MDSESVKKWKAERIEEGILDEECFIELENIYKYNPEGIAERIPCLLETMESELRKVARYQKGLTGDLDESMDALTSLQFASTRIGCKKIKTKIEEMAGVDEEEADMWSDARREMNRALAELKIHMDTYLTIQMDSKELLIIETR</sequence>
<comment type="caution">
    <text evidence="1">The sequence shown here is derived from an EMBL/GenBank/DDBJ whole genome shotgun (WGS) entry which is preliminary data.</text>
</comment>
<dbReference type="EMBL" id="JAXIOK010000001">
    <property type="protein sequence ID" value="KAK4780048.1"/>
    <property type="molecule type" value="Genomic_DNA"/>
</dbReference>
<evidence type="ECO:0000313" key="2">
    <source>
        <dbReference type="Proteomes" id="UP001345219"/>
    </source>
</evidence>
<name>A0AAN7QYR7_9MYRT</name>
<dbReference type="Proteomes" id="UP001345219">
    <property type="component" value="Chromosome 13"/>
</dbReference>